<sequence length="258" mass="28952">MQTLWRSPAVFRRRFRWDRVQSLSHGDPLFKVHYLGAEKIYSLDVQQAEEALGRLLERSPAGASLGMEHALVVRARYVEVKEISTGRQLTKTYLRDIAYCTADAAHPNVFLYICKQPGAQLHCRVFWCSRTERARDITACLARSFQRAMSDWQQGETNQIQVVEGSKDGQLITGEGQVKSCTTLPVDSGKAILEPKQVETSCNRSNTPIQTLNDGRTAPRQTELSAQIQSVGLTMKFIATVVWGTFRHATLTPLGVQQ</sequence>
<dbReference type="SUPFAM" id="SSF50729">
    <property type="entry name" value="PH domain-like"/>
    <property type="match status" value="1"/>
</dbReference>
<evidence type="ECO:0000313" key="3">
    <source>
        <dbReference type="Proteomes" id="UP000314983"/>
    </source>
</evidence>
<protein>
    <recommendedName>
        <fullName evidence="1">PID domain-containing protein</fullName>
    </recommendedName>
</protein>
<dbReference type="InterPro" id="IPR051133">
    <property type="entry name" value="Adapter_Engulfment-Domain"/>
</dbReference>
<name>A0A4W4ERN0_ELEEL</name>
<accession>A0A4W4ERN0</accession>
<feature type="domain" description="PID" evidence="1">
    <location>
        <begin position="30"/>
        <end position="156"/>
    </location>
</feature>
<dbReference type="Pfam" id="PF14719">
    <property type="entry name" value="PID_2"/>
    <property type="match status" value="1"/>
</dbReference>
<dbReference type="GeneTree" id="ENSGT00800000125278"/>
<dbReference type="GO" id="GO:0005769">
    <property type="term" value="C:early endosome"/>
    <property type="evidence" value="ECO:0007669"/>
    <property type="project" value="TreeGrafter"/>
</dbReference>
<dbReference type="Ensembl" id="ENSEEET00000014943.2">
    <property type="protein sequence ID" value="ENSEEEP00000014768.2"/>
    <property type="gene ID" value="ENSEEEG00000007346.2"/>
</dbReference>
<dbReference type="Gene3D" id="2.30.29.30">
    <property type="entry name" value="Pleckstrin-homology domain (PH domain)/Phosphotyrosine-binding domain (PTB)"/>
    <property type="match status" value="1"/>
</dbReference>
<reference evidence="3" key="2">
    <citation type="journal article" date="2017" name="Sci. Adv.">
        <title>A tail of two voltages: Proteomic comparison of the three electric organs of the electric eel.</title>
        <authorList>
            <person name="Traeger L.L."/>
            <person name="Sabat G."/>
            <person name="Barrett-Wilt G.A."/>
            <person name="Wells G.B."/>
            <person name="Sussman M.R."/>
        </authorList>
    </citation>
    <scope>NUCLEOTIDE SEQUENCE [LARGE SCALE GENOMIC DNA]</scope>
</reference>
<keyword evidence="3" id="KW-1185">Reference proteome</keyword>
<dbReference type="Proteomes" id="UP000314983">
    <property type="component" value="Chromosome 6"/>
</dbReference>
<reference evidence="3" key="1">
    <citation type="journal article" date="2014" name="Science">
        <title>Nonhuman genetics. Genomic basis for the convergent evolution of electric organs.</title>
        <authorList>
            <person name="Gallant J.R."/>
            <person name="Traeger L.L."/>
            <person name="Volkening J.D."/>
            <person name="Moffett H."/>
            <person name="Chen P.H."/>
            <person name="Novina C.D."/>
            <person name="Phillips G.N.Jr."/>
            <person name="Anand R."/>
            <person name="Wells G.B."/>
            <person name="Pinch M."/>
            <person name="Guth R."/>
            <person name="Unguez G.A."/>
            <person name="Albert J.S."/>
            <person name="Zakon H.H."/>
            <person name="Samanta M.P."/>
            <person name="Sussman M.R."/>
        </authorList>
    </citation>
    <scope>NUCLEOTIDE SEQUENCE [LARGE SCALE GENOMIC DNA]</scope>
</reference>
<reference evidence="2" key="5">
    <citation type="submission" date="2025-09" db="UniProtKB">
        <authorList>
            <consortium name="Ensembl"/>
        </authorList>
    </citation>
    <scope>IDENTIFICATION</scope>
</reference>
<dbReference type="STRING" id="8005.ENSEEEP00000014768"/>
<reference evidence="2" key="3">
    <citation type="submission" date="2020-05" db="EMBL/GenBank/DDBJ databases">
        <title>Electrophorus electricus (electric eel) genome, fEleEle1, primary haplotype.</title>
        <authorList>
            <person name="Myers G."/>
            <person name="Meyer A."/>
            <person name="Fedrigo O."/>
            <person name="Formenti G."/>
            <person name="Rhie A."/>
            <person name="Tracey A."/>
            <person name="Sims Y."/>
            <person name="Jarvis E.D."/>
        </authorList>
    </citation>
    <scope>NUCLEOTIDE SEQUENCE [LARGE SCALE GENOMIC DNA]</scope>
</reference>
<dbReference type="InterPro" id="IPR011993">
    <property type="entry name" value="PH-like_dom_sf"/>
</dbReference>
<dbReference type="PANTHER" id="PTHR11232:SF65">
    <property type="entry name" value="SI:DKEY-19B23.8"/>
    <property type="match status" value="1"/>
</dbReference>
<evidence type="ECO:0000259" key="1">
    <source>
        <dbReference type="PROSITE" id="PS01179"/>
    </source>
</evidence>
<proteinExistence type="predicted"/>
<dbReference type="InterPro" id="IPR006020">
    <property type="entry name" value="PTB/PI_dom"/>
</dbReference>
<reference evidence="2" key="4">
    <citation type="submission" date="2025-08" db="UniProtKB">
        <authorList>
            <consortium name="Ensembl"/>
        </authorList>
    </citation>
    <scope>IDENTIFICATION</scope>
</reference>
<dbReference type="AlphaFoldDB" id="A0A4W4ERN0"/>
<dbReference type="PANTHER" id="PTHR11232">
    <property type="entry name" value="PHOSPHOTYROSINE INTERACTION DOMAIN-CONTAINING FAMILY MEMBER"/>
    <property type="match status" value="1"/>
</dbReference>
<evidence type="ECO:0000313" key="2">
    <source>
        <dbReference type="Ensembl" id="ENSEEEP00000014768.2"/>
    </source>
</evidence>
<dbReference type="SMART" id="SM00462">
    <property type="entry name" value="PTB"/>
    <property type="match status" value="1"/>
</dbReference>
<dbReference type="PROSITE" id="PS01179">
    <property type="entry name" value="PID"/>
    <property type="match status" value="1"/>
</dbReference>
<organism evidence="2 3">
    <name type="scientific">Electrophorus electricus</name>
    <name type="common">Electric eel</name>
    <name type="synonym">Gymnotus electricus</name>
    <dbReference type="NCBI Taxonomy" id="8005"/>
    <lineage>
        <taxon>Eukaryota</taxon>
        <taxon>Metazoa</taxon>
        <taxon>Chordata</taxon>
        <taxon>Craniata</taxon>
        <taxon>Vertebrata</taxon>
        <taxon>Euteleostomi</taxon>
        <taxon>Actinopterygii</taxon>
        <taxon>Neopterygii</taxon>
        <taxon>Teleostei</taxon>
        <taxon>Ostariophysi</taxon>
        <taxon>Gymnotiformes</taxon>
        <taxon>Gymnotoidei</taxon>
        <taxon>Gymnotidae</taxon>
        <taxon>Electrophorus</taxon>
    </lineage>
</organism>
<dbReference type="CDD" id="cd00934">
    <property type="entry name" value="PTB"/>
    <property type="match status" value="1"/>
</dbReference>